<gene>
    <name evidence="9" type="ORF">FE257_002869</name>
</gene>
<feature type="transmembrane region" description="Helical" evidence="7">
    <location>
        <begin position="184"/>
        <end position="210"/>
    </location>
</feature>
<accession>A0AAD4CSS1</accession>
<evidence type="ECO:0000256" key="7">
    <source>
        <dbReference type="SAM" id="Phobius"/>
    </source>
</evidence>
<evidence type="ECO:0000256" key="5">
    <source>
        <dbReference type="ARBA" id="ARBA00038359"/>
    </source>
</evidence>
<evidence type="ECO:0000256" key="2">
    <source>
        <dbReference type="ARBA" id="ARBA00022692"/>
    </source>
</evidence>
<feature type="transmembrane region" description="Helical" evidence="7">
    <location>
        <begin position="106"/>
        <end position="129"/>
    </location>
</feature>
<keyword evidence="10" id="KW-1185">Reference proteome</keyword>
<comment type="similarity">
    <text evidence="5">Belongs to the SAT4 family.</text>
</comment>
<keyword evidence="3 7" id="KW-1133">Transmembrane helix</keyword>
<dbReference type="PANTHER" id="PTHR33048">
    <property type="entry name" value="PTH11-LIKE INTEGRAL MEMBRANE PROTEIN (AFU_ORTHOLOGUE AFUA_5G11245)"/>
    <property type="match status" value="1"/>
</dbReference>
<reference evidence="9" key="1">
    <citation type="journal article" date="2019" name="Beilstein J. Org. Chem.">
        <title>Nanangenines: drimane sesquiterpenoids as the dominant metabolite cohort of a novel Australian fungus, Aspergillus nanangensis.</title>
        <authorList>
            <person name="Lacey H.J."/>
            <person name="Gilchrist C.L.M."/>
            <person name="Crombie A."/>
            <person name="Kalaitzis J.A."/>
            <person name="Vuong D."/>
            <person name="Rutledge P.J."/>
            <person name="Turner P."/>
            <person name="Pitt J.I."/>
            <person name="Lacey E."/>
            <person name="Chooi Y.H."/>
            <person name="Piggott A.M."/>
        </authorList>
    </citation>
    <scope>NUCLEOTIDE SEQUENCE</scope>
    <source>
        <strain evidence="9">MST-FP2251</strain>
    </source>
</reference>
<dbReference type="EMBL" id="VCAU01000015">
    <property type="protein sequence ID" value="KAF9891906.1"/>
    <property type="molecule type" value="Genomic_DNA"/>
</dbReference>
<comment type="caution">
    <text evidence="9">The sequence shown here is derived from an EMBL/GenBank/DDBJ whole genome shotgun (WGS) entry which is preliminary data.</text>
</comment>
<feature type="transmembrane region" description="Helical" evidence="7">
    <location>
        <begin position="31"/>
        <end position="50"/>
    </location>
</feature>
<keyword evidence="4 7" id="KW-0472">Membrane</keyword>
<proteinExistence type="inferred from homology"/>
<dbReference type="InterPro" id="IPR049326">
    <property type="entry name" value="Rhodopsin_dom_fungi"/>
</dbReference>
<name>A0AAD4CSS1_ASPNN</name>
<keyword evidence="2 7" id="KW-0812">Transmembrane</keyword>
<comment type="subcellular location">
    <subcellularLocation>
        <location evidence="1">Membrane</location>
        <topology evidence="1">Multi-pass membrane protein</topology>
    </subcellularLocation>
</comment>
<dbReference type="Pfam" id="PF20684">
    <property type="entry name" value="Fung_rhodopsin"/>
    <property type="match status" value="1"/>
</dbReference>
<dbReference type="AlphaFoldDB" id="A0AAD4CSS1"/>
<evidence type="ECO:0000256" key="3">
    <source>
        <dbReference type="ARBA" id="ARBA00022989"/>
    </source>
</evidence>
<evidence type="ECO:0000313" key="10">
    <source>
        <dbReference type="Proteomes" id="UP001194746"/>
    </source>
</evidence>
<feature type="transmembrane region" description="Helical" evidence="7">
    <location>
        <begin position="141"/>
        <end position="164"/>
    </location>
</feature>
<dbReference type="PANTHER" id="PTHR33048:SF124">
    <property type="entry name" value="INTEGRAL MEMBRANE PROTEIN"/>
    <property type="match status" value="1"/>
</dbReference>
<evidence type="ECO:0000256" key="1">
    <source>
        <dbReference type="ARBA" id="ARBA00004141"/>
    </source>
</evidence>
<dbReference type="Proteomes" id="UP001194746">
    <property type="component" value="Unassembled WGS sequence"/>
</dbReference>
<evidence type="ECO:0000259" key="8">
    <source>
        <dbReference type="Pfam" id="PF20684"/>
    </source>
</evidence>
<evidence type="ECO:0000313" key="9">
    <source>
        <dbReference type="EMBL" id="KAF9891906.1"/>
    </source>
</evidence>
<feature type="region of interest" description="Disordered" evidence="6">
    <location>
        <begin position="352"/>
        <end position="373"/>
    </location>
</feature>
<feature type="compositionally biased region" description="Basic and acidic residues" evidence="6">
    <location>
        <begin position="352"/>
        <end position="366"/>
    </location>
</feature>
<sequence length="373" mass="41294">MAEQKGAFPVPPGETFNPDYSHPWLYRESQAVVVAGIVFCTIALILRVYTKAVLLNKFGWDDVSIIGAWVFAIITQVLCLYGYAYGGIGIHIWNITPQMFLQFQKGIFAAGIVYVPALALAKASLIILYYRIVGQQKLYRWALYIIAGVVAGYSVAIVFALIFACNPIPKGWNAALEGTCIDQNGLYVATAVTNTVTDVALIVVPIPVVASLRMPLIQKIGVFFMFVIGCATVITSVIRLITLFPFLKAVDKTYQIGWTDLWINVEANFIIICACLPFLRHFLRRYAPKLIGEGSSASGFADYQIKSSSTRSWRRKPGLTLLQDDVELAENGEHPASGVQIVKEVRWDVTEERRSQSTGEMSKEAQRQVLPGV</sequence>
<dbReference type="InterPro" id="IPR052337">
    <property type="entry name" value="SAT4-like"/>
</dbReference>
<feature type="transmembrane region" description="Helical" evidence="7">
    <location>
        <begin position="62"/>
        <end position="86"/>
    </location>
</feature>
<protein>
    <recommendedName>
        <fullName evidence="8">Rhodopsin domain-containing protein</fullName>
    </recommendedName>
</protein>
<dbReference type="GO" id="GO:0016020">
    <property type="term" value="C:membrane"/>
    <property type="evidence" value="ECO:0007669"/>
    <property type="project" value="UniProtKB-SubCell"/>
</dbReference>
<reference evidence="9" key="2">
    <citation type="submission" date="2020-02" db="EMBL/GenBank/DDBJ databases">
        <authorList>
            <person name="Gilchrist C.L.M."/>
            <person name="Chooi Y.-H."/>
        </authorList>
    </citation>
    <scope>NUCLEOTIDE SEQUENCE</scope>
    <source>
        <strain evidence="9">MST-FP2251</strain>
    </source>
</reference>
<organism evidence="9 10">
    <name type="scientific">Aspergillus nanangensis</name>
    <dbReference type="NCBI Taxonomy" id="2582783"/>
    <lineage>
        <taxon>Eukaryota</taxon>
        <taxon>Fungi</taxon>
        <taxon>Dikarya</taxon>
        <taxon>Ascomycota</taxon>
        <taxon>Pezizomycotina</taxon>
        <taxon>Eurotiomycetes</taxon>
        <taxon>Eurotiomycetidae</taxon>
        <taxon>Eurotiales</taxon>
        <taxon>Aspergillaceae</taxon>
        <taxon>Aspergillus</taxon>
        <taxon>Aspergillus subgen. Circumdati</taxon>
    </lineage>
</organism>
<evidence type="ECO:0000256" key="6">
    <source>
        <dbReference type="SAM" id="MobiDB-lite"/>
    </source>
</evidence>
<feature type="transmembrane region" description="Helical" evidence="7">
    <location>
        <begin position="261"/>
        <end position="279"/>
    </location>
</feature>
<evidence type="ECO:0000256" key="4">
    <source>
        <dbReference type="ARBA" id="ARBA00023136"/>
    </source>
</evidence>
<feature type="domain" description="Rhodopsin" evidence="8">
    <location>
        <begin position="46"/>
        <end position="285"/>
    </location>
</feature>
<feature type="transmembrane region" description="Helical" evidence="7">
    <location>
        <begin position="222"/>
        <end position="241"/>
    </location>
</feature>